<keyword evidence="3" id="KW-1185">Reference proteome</keyword>
<evidence type="ECO:0000313" key="3">
    <source>
        <dbReference type="Proteomes" id="UP000054516"/>
    </source>
</evidence>
<gene>
    <name evidence="2" type="ORF">SAMD00023353_0701080</name>
</gene>
<feature type="transmembrane region" description="Helical" evidence="1">
    <location>
        <begin position="26"/>
        <end position="45"/>
    </location>
</feature>
<proteinExistence type="predicted"/>
<accession>A0A1S8A5V3</accession>
<evidence type="ECO:0000313" key="2">
    <source>
        <dbReference type="EMBL" id="GAW25476.1"/>
    </source>
</evidence>
<dbReference type="AlphaFoldDB" id="A0A1S8A5V3"/>
<organism evidence="2">
    <name type="scientific">Rosellinia necatrix</name>
    <name type="common">White root-rot fungus</name>
    <dbReference type="NCBI Taxonomy" id="77044"/>
    <lineage>
        <taxon>Eukaryota</taxon>
        <taxon>Fungi</taxon>
        <taxon>Dikarya</taxon>
        <taxon>Ascomycota</taxon>
        <taxon>Pezizomycotina</taxon>
        <taxon>Sordariomycetes</taxon>
        <taxon>Xylariomycetidae</taxon>
        <taxon>Xylariales</taxon>
        <taxon>Xylariaceae</taxon>
        <taxon>Rosellinia</taxon>
    </lineage>
</organism>
<dbReference type="Proteomes" id="UP000054516">
    <property type="component" value="Unassembled WGS sequence"/>
</dbReference>
<protein>
    <submittedName>
        <fullName evidence="2">Uncharacterized protein</fullName>
    </submittedName>
</protein>
<reference evidence="2" key="1">
    <citation type="submission" date="2016-03" db="EMBL/GenBank/DDBJ databases">
        <title>Draft genome sequence of Rosellinia necatrix.</title>
        <authorList>
            <person name="Kanematsu S."/>
        </authorList>
    </citation>
    <scope>NUCLEOTIDE SEQUENCE [LARGE SCALE GENOMIC DNA]</scope>
    <source>
        <strain evidence="2">W97</strain>
    </source>
</reference>
<keyword evidence="1" id="KW-0472">Membrane</keyword>
<sequence length="61" mass="6867">MSGFLLVGSLTRHTWLRPVGEPKTGLVAIYLVALPSVTGLAPVLYPNTAVVHLWKLFRHWW</sequence>
<keyword evidence="1" id="KW-1133">Transmembrane helix</keyword>
<evidence type="ECO:0000256" key="1">
    <source>
        <dbReference type="SAM" id="Phobius"/>
    </source>
</evidence>
<keyword evidence="1" id="KW-0812">Transmembrane</keyword>
<name>A0A1S8A5V3_ROSNE</name>
<dbReference type="EMBL" id="DF977452">
    <property type="protein sequence ID" value="GAW25476.1"/>
    <property type="molecule type" value="Genomic_DNA"/>
</dbReference>